<feature type="compositionally biased region" description="Basic and acidic residues" evidence="4">
    <location>
        <begin position="13"/>
        <end position="24"/>
    </location>
</feature>
<feature type="domain" description="Chromo" evidence="5">
    <location>
        <begin position="179"/>
        <end position="232"/>
    </location>
</feature>
<dbReference type="AlphaFoldDB" id="A0A9P5AR11"/>
<proteinExistence type="predicted"/>
<accession>A0A9P5AR11</accession>
<reference evidence="6" key="2">
    <citation type="submission" date="2020-02" db="EMBL/GenBank/DDBJ databases">
        <title>Identification and distribution of gene clusters putatively required for synthesis of sphingolipid metabolism inhibitors in phylogenetically diverse species of the filamentous fungus Fusarium.</title>
        <authorList>
            <person name="Kim H.-S."/>
            <person name="Busman M."/>
            <person name="Brown D.W."/>
            <person name="Divon H."/>
            <person name="Uhlig S."/>
            <person name="Proctor R.H."/>
        </authorList>
    </citation>
    <scope>NUCLEOTIDE SEQUENCE</scope>
    <source>
        <strain evidence="6">NRRL 25174</strain>
    </source>
</reference>
<dbReference type="PROSITE" id="PS00598">
    <property type="entry name" value="CHROMO_1"/>
    <property type="match status" value="1"/>
</dbReference>
<feature type="compositionally biased region" description="Basic residues" evidence="4">
    <location>
        <begin position="134"/>
        <end position="150"/>
    </location>
</feature>
<dbReference type="InterPro" id="IPR051219">
    <property type="entry name" value="Heterochromatin_chromo-domain"/>
</dbReference>
<dbReference type="PROSITE" id="PS50013">
    <property type="entry name" value="CHROMO_2"/>
    <property type="match status" value="1"/>
</dbReference>
<evidence type="ECO:0000256" key="1">
    <source>
        <dbReference type="ARBA" id="ARBA00004123"/>
    </source>
</evidence>
<dbReference type="CDD" id="cd00024">
    <property type="entry name" value="CD_CSD"/>
    <property type="match status" value="1"/>
</dbReference>
<sequence>MPPTKSRPAVFYARDKSPMEEHNGPRASIENDDDEEKLPKLVSDLVDYQSGDEEFESPEPEDAGQVTEPAKRALSPEDETEDEAANAKRGPPAKRQRRAQADVSATPRRSERIASTSSLEDDQASIVKTNKPATVKRGRGRPPTKSKATSRKAEVATKRSPGRPPVKQKVTRGESTTEWEVEKVLDSRFDDASKQLFYQIKWKGFSNKENTWEPRENLGNCLKLIRDYEKNH</sequence>
<keyword evidence="7" id="KW-1185">Reference proteome</keyword>
<dbReference type="GO" id="GO:0006338">
    <property type="term" value="P:chromatin remodeling"/>
    <property type="evidence" value="ECO:0007669"/>
    <property type="project" value="UniProtKB-ARBA"/>
</dbReference>
<dbReference type="OrthoDB" id="433924at2759"/>
<comment type="subcellular location">
    <subcellularLocation>
        <location evidence="1">Nucleus</location>
    </subcellularLocation>
</comment>
<evidence type="ECO:0000256" key="2">
    <source>
        <dbReference type="ARBA" id="ARBA00011353"/>
    </source>
</evidence>
<evidence type="ECO:0000313" key="7">
    <source>
        <dbReference type="Proteomes" id="UP000730481"/>
    </source>
</evidence>
<protein>
    <submittedName>
        <fullName evidence="6">Testis-specific chromodomain protein</fullName>
    </submittedName>
</protein>
<dbReference type="Pfam" id="PF00385">
    <property type="entry name" value="Chromo"/>
    <property type="match status" value="1"/>
</dbReference>
<name>A0A9P5AR11_9HYPO</name>
<dbReference type="PANTHER" id="PTHR22812">
    <property type="entry name" value="CHROMOBOX PROTEIN"/>
    <property type="match status" value="1"/>
</dbReference>
<gene>
    <name evidence="6" type="ORF">FBEOM_2654</name>
</gene>
<comment type="caution">
    <text evidence="6">The sequence shown here is derived from an EMBL/GenBank/DDBJ whole genome shotgun (WGS) entry which is preliminary data.</text>
</comment>
<dbReference type="InterPro" id="IPR000953">
    <property type="entry name" value="Chromo/chromo_shadow_dom"/>
</dbReference>
<evidence type="ECO:0000259" key="5">
    <source>
        <dbReference type="PROSITE" id="PS50013"/>
    </source>
</evidence>
<evidence type="ECO:0000313" key="6">
    <source>
        <dbReference type="EMBL" id="KAF4343356.1"/>
    </source>
</evidence>
<dbReference type="GO" id="GO:0005634">
    <property type="term" value="C:nucleus"/>
    <property type="evidence" value="ECO:0007669"/>
    <property type="project" value="UniProtKB-SubCell"/>
</dbReference>
<evidence type="ECO:0000256" key="4">
    <source>
        <dbReference type="SAM" id="MobiDB-lite"/>
    </source>
</evidence>
<organism evidence="6 7">
    <name type="scientific">Fusarium beomiforme</name>
    <dbReference type="NCBI Taxonomy" id="44412"/>
    <lineage>
        <taxon>Eukaryota</taxon>
        <taxon>Fungi</taxon>
        <taxon>Dikarya</taxon>
        <taxon>Ascomycota</taxon>
        <taxon>Pezizomycotina</taxon>
        <taxon>Sordariomycetes</taxon>
        <taxon>Hypocreomycetidae</taxon>
        <taxon>Hypocreales</taxon>
        <taxon>Nectriaceae</taxon>
        <taxon>Fusarium</taxon>
        <taxon>Fusarium burgessii species complex</taxon>
    </lineage>
</organism>
<dbReference type="Gene3D" id="2.40.50.40">
    <property type="match status" value="1"/>
</dbReference>
<reference evidence="6" key="1">
    <citation type="journal article" date="2017" name="Mycologia">
        <title>Fusarium algeriense, sp. nov., a novel toxigenic crown rot pathogen of durum wheat from Algeria is nested in the Fusarium burgessii species complex.</title>
        <authorList>
            <person name="Laraba I."/>
            <person name="Keddad A."/>
            <person name="Boureghda H."/>
            <person name="Abdallah N."/>
            <person name="Vaughan M.M."/>
            <person name="Proctor R.H."/>
            <person name="Busman M."/>
            <person name="O'Donnell K."/>
        </authorList>
    </citation>
    <scope>NUCLEOTIDE SEQUENCE</scope>
    <source>
        <strain evidence="6">NRRL 25174</strain>
    </source>
</reference>
<comment type="subunit">
    <text evidence="2">Component of the NuA4 histone acetyltransferase complex.</text>
</comment>
<dbReference type="InterPro" id="IPR023780">
    <property type="entry name" value="Chromo_domain"/>
</dbReference>
<dbReference type="InterPro" id="IPR016197">
    <property type="entry name" value="Chromo-like_dom_sf"/>
</dbReference>
<dbReference type="InterPro" id="IPR023779">
    <property type="entry name" value="Chromodomain_CS"/>
</dbReference>
<dbReference type="SMART" id="SM00298">
    <property type="entry name" value="CHROMO"/>
    <property type="match status" value="1"/>
</dbReference>
<dbReference type="EMBL" id="PVQB02000092">
    <property type="protein sequence ID" value="KAF4343356.1"/>
    <property type="molecule type" value="Genomic_DNA"/>
</dbReference>
<evidence type="ECO:0000256" key="3">
    <source>
        <dbReference type="ARBA" id="ARBA00023242"/>
    </source>
</evidence>
<feature type="region of interest" description="Disordered" evidence="4">
    <location>
        <begin position="1"/>
        <end position="178"/>
    </location>
</feature>
<dbReference type="Proteomes" id="UP000730481">
    <property type="component" value="Unassembled WGS sequence"/>
</dbReference>
<dbReference type="SUPFAM" id="SSF54160">
    <property type="entry name" value="Chromo domain-like"/>
    <property type="match status" value="1"/>
</dbReference>
<feature type="compositionally biased region" description="Acidic residues" evidence="4">
    <location>
        <begin position="50"/>
        <end position="62"/>
    </location>
</feature>
<keyword evidence="3" id="KW-0539">Nucleus</keyword>